<feature type="transmembrane region" description="Helical" evidence="1">
    <location>
        <begin position="89"/>
        <end position="112"/>
    </location>
</feature>
<dbReference type="AlphaFoldDB" id="A0A4R9BTF5"/>
<name>A0A4R9BTF5_9MICO</name>
<feature type="transmembrane region" description="Helical" evidence="1">
    <location>
        <begin position="55"/>
        <end position="77"/>
    </location>
</feature>
<dbReference type="GO" id="GO:0005886">
    <property type="term" value="C:plasma membrane"/>
    <property type="evidence" value="ECO:0007669"/>
    <property type="project" value="TreeGrafter"/>
</dbReference>
<dbReference type="PANTHER" id="PTHR34980:SF2">
    <property type="entry name" value="INNER MEMBRANE PROTEIN YHAH-RELATED"/>
    <property type="match status" value="1"/>
</dbReference>
<dbReference type="PANTHER" id="PTHR34980">
    <property type="entry name" value="INNER MEMBRANE PROTEIN-RELATED-RELATED"/>
    <property type="match status" value="1"/>
</dbReference>
<dbReference type="PROSITE" id="PS50245">
    <property type="entry name" value="CAP_GLY_2"/>
    <property type="match status" value="1"/>
</dbReference>
<dbReference type="InterPro" id="IPR008523">
    <property type="entry name" value="DUF805"/>
</dbReference>
<organism evidence="3 4">
    <name type="scientific">Cryobacterium lactosi</name>
    <dbReference type="NCBI Taxonomy" id="1259202"/>
    <lineage>
        <taxon>Bacteria</taxon>
        <taxon>Bacillati</taxon>
        <taxon>Actinomycetota</taxon>
        <taxon>Actinomycetes</taxon>
        <taxon>Micrococcales</taxon>
        <taxon>Microbacteriaceae</taxon>
        <taxon>Cryobacterium</taxon>
    </lineage>
</organism>
<dbReference type="Pfam" id="PF05656">
    <property type="entry name" value="DUF805"/>
    <property type="match status" value="1"/>
</dbReference>
<evidence type="ECO:0000256" key="1">
    <source>
        <dbReference type="SAM" id="Phobius"/>
    </source>
</evidence>
<keyword evidence="1" id="KW-1133">Transmembrane helix</keyword>
<evidence type="ECO:0000313" key="3">
    <source>
        <dbReference type="EMBL" id="TFD90664.1"/>
    </source>
</evidence>
<feature type="transmembrane region" description="Helical" evidence="1">
    <location>
        <begin position="124"/>
        <end position="144"/>
    </location>
</feature>
<dbReference type="OrthoDB" id="9812349at2"/>
<protein>
    <submittedName>
        <fullName evidence="3">DUF805 domain-containing protein</fullName>
    </submittedName>
</protein>
<sequence>MGPNDPAARVNPCGRALGGPSNGGFENTMLTPQEAIKSVFRNYATLSGRARRSEFWWFALFQVVLFAVVLLLGALGIGTPARGEMPVSMGIAIGVILLLALGLAVPNVTLYVRRLHDGDFSGWLYFLACIPYAGVLVVLIFALLPSQPAGARFDAVPYTGSATPAQKPSQTLS</sequence>
<keyword evidence="1" id="KW-0472">Membrane</keyword>
<feature type="domain" description="CAP-Gly" evidence="2">
    <location>
        <begin position="83"/>
        <end position="138"/>
    </location>
</feature>
<reference evidence="3 4" key="1">
    <citation type="submission" date="2019-03" db="EMBL/GenBank/DDBJ databases">
        <title>Genomics of glacier-inhabiting Cryobacterium strains.</title>
        <authorList>
            <person name="Liu Q."/>
            <person name="Xin Y.-H."/>
        </authorList>
    </citation>
    <scope>NUCLEOTIDE SEQUENCE [LARGE SCALE GENOMIC DNA]</scope>
    <source>
        <strain evidence="3 4">Sr59</strain>
    </source>
</reference>
<gene>
    <name evidence="3" type="ORF">E3T61_10270</name>
</gene>
<keyword evidence="1" id="KW-0812">Transmembrane</keyword>
<dbReference type="Proteomes" id="UP000298468">
    <property type="component" value="Unassembled WGS sequence"/>
</dbReference>
<evidence type="ECO:0000259" key="2">
    <source>
        <dbReference type="PROSITE" id="PS50245"/>
    </source>
</evidence>
<dbReference type="InterPro" id="IPR000938">
    <property type="entry name" value="CAP-Gly_domain"/>
</dbReference>
<keyword evidence="4" id="KW-1185">Reference proteome</keyword>
<evidence type="ECO:0000313" key="4">
    <source>
        <dbReference type="Proteomes" id="UP000298468"/>
    </source>
</evidence>
<comment type="caution">
    <text evidence="3">The sequence shown here is derived from an EMBL/GenBank/DDBJ whole genome shotgun (WGS) entry which is preliminary data.</text>
</comment>
<dbReference type="EMBL" id="SOHM01000022">
    <property type="protein sequence ID" value="TFD90664.1"/>
    <property type="molecule type" value="Genomic_DNA"/>
</dbReference>
<proteinExistence type="predicted"/>
<accession>A0A4R9BTF5</accession>